<dbReference type="PANTHER" id="PTHR37826">
    <property type="entry name" value="FLOTILLIN BAND_7_5 DOMAIN PROTEIN"/>
    <property type="match status" value="1"/>
</dbReference>
<dbReference type="RefSeq" id="WP_095960182.1">
    <property type="nucleotide sequence ID" value="NZ_CP022203.1"/>
</dbReference>
<sequence length="353" mass="38275">MGIFDSIKGEAKRNFIARADSAKGDIIYKYPENNVRMLTQLTVDADEVALFVKDGKVEGKLGPGRHSLDTNNIPFLSRLIEGFTGGNLFISEIFFVSTREFAGVKFGGPIGDVRDPETGLGIGTMVYGDFSIRVTDPERLVVGLVGMGRTGNDELLGWFKNQVLKVTRDRIAELLVKKRWPLLDVTSGAYTEEIETEVIAGLKPHVDGYGLTVVRMGNFHVSIKEEDEATLKKLGKDVAYSRLAGGFQQYAQGQAMLGAAEGMAKGGDGGGGAGNALGGMGMGMGFGMAQQFMNQQHQQQPYQQRPPEPAPAAPPADTRSPAQRLKEIKELKDAGVLSDEEYNAKRAELMKLL</sequence>
<gene>
    <name evidence="4" type="ORF">MYMAC_005379</name>
</gene>
<feature type="domain" description="SPFH" evidence="3">
    <location>
        <begin position="28"/>
        <end position="234"/>
    </location>
</feature>
<proteinExistence type="predicted"/>
<evidence type="ECO:0000256" key="1">
    <source>
        <dbReference type="SAM" id="MobiDB-lite"/>
    </source>
</evidence>
<feature type="region of interest" description="Disordered" evidence="1">
    <location>
        <begin position="294"/>
        <end position="324"/>
    </location>
</feature>
<dbReference type="PANTHER" id="PTHR37826:SF2">
    <property type="entry name" value="ZINC-RIBBON DOMAIN-CONTAINING PROTEIN"/>
    <property type="match status" value="1"/>
</dbReference>
<evidence type="ECO:0000313" key="4">
    <source>
        <dbReference type="EMBL" id="ATB49725.1"/>
    </source>
</evidence>
<evidence type="ECO:0000313" key="5">
    <source>
        <dbReference type="Proteomes" id="UP000217343"/>
    </source>
</evidence>
<reference evidence="4 5" key="1">
    <citation type="submission" date="2017-06" db="EMBL/GenBank/DDBJ databases">
        <title>Sequencing and comparative analysis of myxobacterial genomes.</title>
        <authorList>
            <person name="Rupp O."/>
            <person name="Goesmann A."/>
            <person name="Sogaard-Andersen L."/>
        </authorList>
    </citation>
    <scope>NUCLEOTIDE SEQUENCE [LARGE SCALE GENOMIC DNA]</scope>
    <source>
        <strain evidence="4 5">DSM 14697</strain>
    </source>
</reference>
<dbReference type="CDD" id="cd03408">
    <property type="entry name" value="SPFH_like_u1"/>
    <property type="match status" value="1"/>
</dbReference>
<protein>
    <submittedName>
        <fullName evidence="4">Antifreeze protein, type I</fullName>
    </submittedName>
</protein>
<dbReference type="AlphaFoldDB" id="A0A250K0W6"/>
<accession>A0A250K0W6</accession>
<keyword evidence="5" id="KW-1185">Reference proteome</keyword>
<dbReference type="EMBL" id="CP022203">
    <property type="protein sequence ID" value="ATB49725.1"/>
    <property type="molecule type" value="Genomic_DNA"/>
</dbReference>
<name>A0A250K0W6_9BACT</name>
<dbReference type="InterPro" id="IPR018649">
    <property type="entry name" value="SHOCT"/>
</dbReference>
<dbReference type="KEGG" id="mmas:MYMAC_005379"/>
<evidence type="ECO:0000259" key="3">
    <source>
        <dbReference type="Pfam" id="PF13421"/>
    </source>
</evidence>
<dbReference type="Pfam" id="PF09851">
    <property type="entry name" value="SHOCT"/>
    <property type="match status" value="1"/>
</dbReference>
<feature type="compositionally biased region" description="Low complexity" evidence="1">
    <location>
        <begin position="294"/>
        <end position="303"/>
    </location>
</feature>
<organism evidence="4 5">
    <name type="scientific">Corallococcus macrosporus DSM 14697</name>
    <dbReference type="NCBI Taxonomy" id="1189310"/>
    <lineage>
        <taxon>Bacteria</taxon>
        <taxon>Pseudomonadati</taxon>
        <taxon>Myxococcota</taxon>
        <taxon>Myxococcia</taxon>
        <taxon>Myxococcales</taxon>
        <taxon>Cystobacterineae</taxon>
        <taxon>Myxococcaceae</taxon>
        <taxon>Corallococcus</taxon>
    </lineage>
</organism>
<feature type="domain" description="SHOCT" evidence="2">
    <location>
        <begin position="324"/>
        <end position="350"/>
    </location>
</feature>
<dbReference type="Pfam" id="PF13421">
    <property type="entry name" value="Band_7_1"/>
    <property type="match status" value="1"/>
</dbReference>
<evidence type="ECO:0000259" key="2">
    <source>
        <dbReference type="Pfam" id="PF09851"/>
    </source>
</evidence>
<dbReference type="InterPro" id="IPR033880">
    <property type="entry name" value="SPFH_YdjI"/>
</dbReference>
<dbReference type="Proteomes" id="UP000217343">
    <property type="component" value="Chromosome"/>
</dbReference>
<dbReference type="OrthoDB" id="9764015at2"/>
<feature type="compositionally biased region" description="Pro residues" evidence="1">
    <location>
        <begin position="304"/>
        <end position="314"/>
    </location>
</feature>